<dbReference type="Proteomes" id="UP000032142">
    <property type="component" value="Unassembled WGS sequence"/>
</dbReference>
<proteinExistence type="predicted"/>
<sequence>MGVCYTRVSRASILPD</sequence>
<evidence type="ECO:0000313" key="2">
    <source>
        <dbReference type="Proteomes" id="UP000032142"/>
    </source>
</evidence>
<accession>A0A0B0MY46</accession>
<comment type="caution">
    <text evidence="1">The sequence shown here is derived from an EMBL/GenBank/DDBJ whole genome shotgun (WGS) entry which is preliminary data.</text>
</comment>
<name>A0A0B0MY46_GOSAR</name>
<keyword evidence="2" id="KW-1185">Reference proteome</keyword>
<reference evidence="2" key="1">
    <citation type="submission" date="2014-09" db="EMBL/GenBank/DDBJ databases">
        <authorList>
            <person name="Mudge J."/>
            <person name="Ramaraj T."/>
            <person name="Lindquist I.E."/>
            <person name="Bharti A.K."/>
            <person name="Sundararajan A."/>
            <person name="Cameron C.T."/>
            <person name="Woodward J.E."/>
            <person name="May G.D."/>
            <person name="Brubaker C."/>
            <person name="Broadhvest J."/>
            <person name="Wilkins T.A."/>
        </authorList>
    </citation>
    <scope>NUCLEOTIDE SEQUENCE</scope>
    <source>
        <strain evidence="2">cv. AKA8401</strain>
    </source>
</reference>
<dbReference type="AlphaFoldDB" id="A0A0B0MY46"/>
<organism evidence="1 2">
    <name type="scientific">Gossypium arboreum</name>
    <name type="common">Tree cotton</name>
    <name type="synonym">Gossypium nanking</name>
    <dbReference type="NCBI Taxonomy" id="29729"/>
    <lineage>
        <taxon>Eukaryota</taxon>
        <taxon>Viridiplantae</taxon>
        <taxon>Streptophyta</taxon>
        <taxon>Embryophyta</taxon>
        <taxon>Tracheophyta</taxon>
        <taxon>Spermatophyta</taxon>
        <taxon>Magnoliopsida</taxon>
        <taxon>eudicotyledons</taxon>
        <taxon>Gunneridae</taxon>
        <taxon>Pentapetalae</taxon>
        <taxon>rosids</taxon>
        <taxon>malvids</taxon>
        <taxon>Malvales</taxon>
        <taxon>Malvaceae</taxon>
        <taxon>Malvoideae</taxon>
        <taxon>Gossypium</taxon>
    </lineage>
</organism>
<gene>
    <name evidence="1" type="ORF">F383_30697</name>
</gene>
<protein>
    <submittedName>
        <fullName evidence="1">Uncharacterized protein</fullName>
    </submittedName>
</protein>
<evidence type="ECO:0000313" key="1">
    <source>
        <dbReference type="EMBL" id="KHG05700.1"/>
    </source>
</evidence>
<dbReference type="EMBL" id="JRRC01435702">
    <property type="protein sequence ID" value="KHG05700.1"/>
    <property type="molecule type" value="Genomic_DNA"/>
</dbReference>